<evidence type="ECO:0000259" key="2">
    <source>
        <dbReference type="Pfam" id="PF08327"/>
    </source>
</evidence>
<dbReference type="STRING" id="117157.SAMN04489717_0809"/>
<keyword evidence="4" id="KW-1185">Reference proteome</keyword>
<comment type="similarity">
    <text evidence="1">Belongs to the AHA1 family.</text>
</comment>
<dbReference type="OrthoDB" id="4549061at2"/>
<evidence type="ECO:0000313" key="3">
    <source>
        <dbReference type="EMBL" id="SDR85698.1"/>
    </source>
</evidence>
<evidence type="ECO:0000313" key="4">
    <source>
        <dbReference type="Proteomes" id="UP000198983"/>
    </source>
</evidence>
<dbReference type="InterPro" id="IPR013538">
    <property type="entry name" value="ASHA1/2-like_C"/>
</dbReference>
<proteinExistence type="inferred from homology"/>
<dbReference type="EMBL" id="LT629732">
    <property type="protein sequence ID" value="SDR85698.1"/>
    <property type="molecule type" value="Genomic_DNA"/>
</dbReference>
<dbReference type="AlphaFoldDB" id="A0A1H1MG13"/>
<dbReference type="Pfam" id="PF08327">
    <property type="entry name" value="AHSA1"/>
    <property type="match status" value="1"/>
</dbReference>
<gene>
    <name evidence="3" type="ORF">SAMN04489717_0809</name>
</gene>
<feature type="domain" description="Activator of Hsp90 ATPase homologue 1/2-like C-terminal" evidence="2">
    <location>
        <begin position="27"/>
        <end position="136"/>
    </location>
</feature>
<evidence type="ECO:0000256" key="1">
    <source>
        <dbReference type="ARBA" id="ARBA00006817"/>
    </source>
</evidence>
<name>A0A1H1MG13_9ACTN</name>
<reference evidence="3 4" key="1">
    <citation type="submission" date="2016-10" db="EMBL/GenBank/DDBJ databases">
        <authorList>
            <person name="de Groot N.N."/>
        </authorList>
    </citation>
    <scope>NUCLEOTIDE SEQUENCE [LARGE SCALE GENOMIC DNA]</scope>
    <source>
        <strain evidence="3 4">DSM 22024</strain>
    </source>
</reference>
<protein>
    <submittedName>
        <fullName evidence="3">Uncharacterized conserved protein YndB, AHSA1/START domain</fullName>
    </submittedName>
</protein>
<sequence>MTPTPHRVTGQTKDAGFQIGVSRTLRLPPDHLWRFLTSPRGLALWLGKGARVEPTRGAGYTTADGATGEVRGYHEGTRIRVTHRVPGAASATTRQVTVTPVANGAVLRFHEERLTDAAHRACRREHWQGVLAEVVRALGAE</sequence>
<accession>A0A1H1MG13</accession>
<dbReference type="InterPro" id="IPR023393">
    <property type="entry name" value="START-like_dom_sf"/>
</dbReference>
<organism evidence="3 4">
    <name type="scientific">Actinopolymorpha singaporensis</name>
    <dbReference type="NCBI Taxonomy" id="117157"/>
    <lineage>
        <taxon>Bacteria</taxon>
        <taxon>Bacillati</taxon>
        <taxon>Actinomycetota</taxon>
        <taxon>Actinomycetes</taxon>
        <taxon>Propionibacteriales</taxon>
        <taxon>Actinopolymorphaceae</taxon>
        <taxon>Actinopolymorpha</taxon>
    </lineage>
</organism>
<dbReference type="Gene3D" id="3.30.530.20">
    <property type="match status" value="1"/>
</dbReference>
<dbReference type="CDD" id="cd07814">
    <property type="entry name" value="SRPBCC_CalC_Aha1-like"/>
    <property type="match status" value="1"/>
</dbReference>
<dbReference type="SUPFAM" id="SSF55961">
    <property type="entry name" value="Bet v1-like"/>
    <property type="match status" value="1"/>
</dbReference>
<dbReference type="Proteomes" id="UP000198983">
    <property type="component" value="Chromosome I"/>
</dbReference>
<dbReference type="RefSeq" id="WP_092650648.1">
    <property type="nucleotide sequence ID" value="NZ_LT629732.1"/>
</dbReference>